<dbReference type="Pfam" id="PF00672">
    <property type="entry name" value="HAMP"/>
    <property type="match status" value="1"/>
</dbReference>
<dbReference type="Pfam" id="PF00015">
    <property type="entry name" value="MCPsignal"/>
    <property type="match status" value="1"/>
</dbReference>
<dbReference type="CDD" id="cd19411">
    <property type="entry name" value="MCP2201-like_sensor"/>
    <property type="match status" value="1"/>
</dbReference>
<dbReference type="SMART" id="SM00283">
    <property type="entry name" value="MA"/>
    <property type="match status" value="1"/>
</dbReference>
<dbReference type="PANTHER" id="PTHR43531">
    <property type="entry name" value="PROTEIN ICFG"/>
    <property type="match status" value="1"/>
</dbReference>
<evidence type="ECO:0000259" key="7">
    <source>
        <dbReference type="PROSITE" id="PS50885"/>
    </source>
</evidence>
<keyword evidence="8" id="KW-0614">Plasmid</keyword>
<reference evidence="9" key="1">
    <citation type="journal article" date="2010" name="PLoS ONE">
        <title>The complete genome sequence of Cupriavidus metallidurans strain CH34, a master survivalist in harsh and anthropogenic environments.</title>
        <authorList>
            <person name="Janssen P.J."/>
            <person name="Van Houdt R."/>
            <person name="Moors H."/>
            <person name="Monsieurs P."/>
            <person name="Morin N."/>
            <person name="Michaux A."/>
            <person name="Benotmane M.A."/>
            <person name="Leys N."/>
            <person name="Vallaeys T."/>
            <person name="Lapidus A."/>
            <person name="Monchy S."/>
            <person name="Medigue C."/>
            <person name="Taghavi S."/>
            <person name="McCorkle S."/>
            <person name="Dunn J."/>
            <person name="van der Lelie D."/>
            <person name="Mergeay M."/>
        </authorList>
    </citation>
    <scope>NUCLEOTIDE SEQUENCE [LARGE SCALE GENOMIC DNA]</scope>
    <source>
        <strain evidence="9">ATCC 43123 / DSM 2839 / NBRC 102507 / CH34</strain>
    </source>
</reference>
<organism evidence="8 9">
    <name type="scientific">Cupriavidus metallidurans (strain ATCC 43123 / DSM 2839 / NBRC 102507 / CH34)</name>
    <name type="common">Ralstonia metallidurans</name>
    <dbReference type="NCBI Taxonomy" id="266264"/>
    <lineage>
        <taxon>Bacteria</taxon>
        <taxon>Pseudomonadati</taxon>
        <taxon>Pseudomonadota</taxon>
        <taxon>Betaproteobacteria</taxon>
        <taxon>Burkholderiales</taxon>
        <taxon>Burkholderiaceae</taxon>
        <taxon>Cupriavidus</taxon>
    </lineage>
</organism>
<dbReference type="eggNOG" id="COG0840">
    <property type="taxonomic scope" value="Bacteria"/>
</dbReference>
<dbReference type="InterPro" id="IPR051310">
    <property type="entry name" value="MCP_chemotaxis"/>
</dbReference>
<dbReference type="PANTHER" id="PTHR43531:SF14">
    <property type="entry name" value="METHYL-ACCEPTING CHEMOTAXIS PROTEIN I-RELATED"/>
    <property type="match status" value="1"/>
</dbReference>
<dbReference type="CDD" id="cd11386">
    <property type="entry name" value="MCP_signal"/>
    <property type="match status" value="1"/>
</dbReference>
<feature type="domain" description="Methyl-accepting transducer" evidence="6">
    <location>
        <begin position="296"/>
        <end position="525"/>
    </location>
</feature>
<dbReference type="Proteomes" id="UP000002429">
    <property type="component" value="Plasmid megaplasmid"/>
</dbReference>
<evidence type="ECO:0000256" key="5">
    <source>
        <dbReference type="SAM" id="Phobius"/>
    </source>
</evidence>
<name>Q1LCG1_CUPMC</name>
<evidence type="ECO:0000259" key="6">
    <source>
        <dbReference type="PROSITE" id="PS50111"/>
    </source>
</evidence>
<dbReference type="Gene3D" id="1.10.287.950">
    <property type="entry name" value="Methyl-accepting chemotaxis protein"/>
    <property type="match status" value="1"/>
</dbReference>
<comment type="similarity">
    <text evidence="3">Belongs to the methyl-accepting chemotaxis (MCP) protein family.</text>
</comment>
<feature type="domain" description="HAMP" evidence="7">
    <location>
        <begin position="239"/>
        <end position="291"/>
    </location>
</feature>
<dbReference type="SUPFAM" id="SSF58104">
    <property type="entry name" value="Methyl-accepting chemotaxis protein (MCP) signaling domain"/>
    <property type="match status" value="1"/>
</dbReference>
<evidence type="ECO:0000313" key="9">
    <source>
        <dbReference type="Proteomes" id="UP000002429"/>
    </source>
</evidence>
<dbReference type="InterPro" id="IPR003660">
    <property type="entry name" value="HAMP_dom"/>
</dbReference>
<keyword evidence="5" id="KW-1133">Transmembrane helix</keyword>
<proteinExistence type="inferred from homology"/>
<gene>
    <name evidence="8" type="primary">tar</name>
    <name evidence="8" type="ordered locus">Rmet_5306</name>
</gene>
<dbReference type="SMART" id="SM00304">
    <property type="entry name" value="HAMP"/>
    <property type="match status" value="1"/>
</dbReference>
<evidence type="ECO:0000256" key="2">
    <source>
        <dbReference type="ARBA" id="ARBA00022481"/>
    </source>
</evidence>
<keyword evidence="5" id="KW-0812">Transmembrane</keyword>
<feature type="transmembrane region" description="Helical" evidence="5">
    <location>
        <begin position="35"/>
        <end position="54"/>
    </location>
</feature>
<evidence type="ECO:0000256" key="3">
    <source>
        <dbReference type="ARBA" id="ARBA00029447"/>
    </source>
</evidence>
<keyword evidence="9" id="KW-1185">Reference proteome</keyword>
<dbReference type="GO" id="GO:0007165">
    <property type="term" value="P:signal transduction"/>
    <property type="evidence" value="ECO:0007669"/>
    <property type="project" value="UniProtKB-KW"/>
</dbReference>
<dbReference type="PROSITE" id="PS50885">
    <property type="entry name" value="HAMP"/>
    <property type="match status" value="1"/>
</dbReference>
<sequence>MLNASHCDATTSISPRNRQLGVAVKIRDLSIKTRLLAGFGALALIVLVVSGLSLRALSQATDGFSAYINGLNARGEMASKVRTSVDRRAIAARNLVLVTTPADISLEKEAVLKAHDDVKARLGQLNEMIKAEGVSETARNLVAEVDRIEARYGPVATAIVALALEGKRDAAIEKMNNECRPLLAELIKATNTYASFTKERQDEMIRKLQDDYVAQRNLLIIVSLAAVAFAMTGGMLLTRAITGPIERAVGVASTVARGELGMRIEVNSTDETGRLLGALRDMNERLSETVARVREGSSSIAVATGQIAEGNMDLSSRTEQQAASLEETAASIEELAATVRHNTENARQASELARNATEVAQQGSSTVGRVVDTMEGISASSTKIAEITGIIEGIAFQTNILALNAAVEAARAGEQGRGFAVVASEVRGLAQRSSSAAKEIKELIDASVAQVQAGSSLASEAGKTMTDVTQAVARVTNIVDEIATASAEQNRGIEQVNQAIVQIDQVTQQNASLVHEAAEASKALEEQSRSLDDAVAFFKLPSGGGRLHDAHRAVVGQRTAGIAFT</sequence>
<dbReference type="HOGENOM" id="CLU_000445_107_16_4"/>
<dbReference type="FunFam" id="1.10.287.950:FF:000001">
    <property type="entry name" value="Methyl-accepting chemotaxis sensory transducer"/>
    <property type="match status" value="1"/>
</dbReference>
<dbReference type="InterPro" id="IPR004090">
    <property type="entry name" value="Chemotax_Me-accpt_rcpt"/>
</dbReference>
<keyword evidence="2" id="KW-0488">Methylation</keyword>
<feature type="transmembrane region" description="Helical" evidence="5">
    <location>
        <begin position="218"/>
        <end position="237"/>
    </location>
</feature>
<comment type="subcellular location">
    <subcellularLocation>
        <location evidence="1">Membrane</location>
    </subcellularLocation>
</comment>
<keyword evidence="5" id="KW-0472">Membrane</keyword>
<dbReference type="PRINTS" id="PR00260">
    <property type="entry name" value="CHEMTRNSDUCR"/>
</dbReference>
<dbReference type="Pfam" id="PF12729">
    <property type="entry name" value="4HB_MCP_1"/>
    <property type="match status" value="1"/>
</dbReference>
<protein>
    <submittedName>
        <fullName evidence="8">Methyl-accepting chemotaxis sensory transducer</fullName>
    </submittedName>
</protein>
<dbReference type="InterPro" id="IPR024478">
    <property type="entry name" value="HlyB_4HB_MCP"/>
</dbReference>
<evidence type="ECO:0000313" key="8">
    <source>
        <dbReference type="EMBL" id="ABF12165.1"/>
    </source>
</evidence>
<geneLocation type="plasmid" evidence="8 9">
    <name>megaplasmid</name>
</geneLocation>
<dbReference type="CDD" id="cd06225">
    <property type="entry name" value="HAMP"/>
    <property type="match status" value="1"/>
</dbReference>
<keyword evidence="4" id="KW-0807">Transducer</keyword>
<dbReference type="PROSITE" id="PS50111">
    <property type="entry name" value="CHEMOTAXIS_TRANSDUC_2"/>
    <property type="match status" value="1"/>
</dbReference>
<dbReference type="AlphaFoldDB" id="Q1LCG1"/>
<dbReference type="InterPro" id="IPR047347">
    <property type="entry name" value="YvaQ-like_sensor"/>
</dbReference>
<evidence type="ECO:0000256" key="4">
    <source>
        <dbReference type="PROSITE-ProRule" id="PRU00284"/>
    </source>
</evidence>
<dbReference type="GO" id="GO:0006935">
    <property type="term" value="P:chemotaxis"/>
    <property type="evidence" value="ECO:0007669"/>
    <property type="project" value="InterPro"/>
</dbReference>
<dbReference type="GO" id="GO:0004888">
    <property type="term" value="F:transmembrane signaling receptor activity"/>
    <property type="evidence" value="ECO:0007669"/>
    <property type="project" value="InterPro"/>
</dbReference>
<evidence type="ECO:0000256" key="1">
    <source>
        <dbReference type="ARBA" id="ARBA00004370"/>
    </source>
</evidence>
<dbReference type="EMBL" id="CP000353">
    <property type="protein sequence ID" value="ABF12165.1"/>
    <property type="molecule type" value="Genomic_DNA"/>
</dbReference>
<dbReference type="InterPro" id="IPR004089">
    <property type="entry name" value="MCPsignal_dom"/>
</dbReference>
<dbReference type="KEGG" id="rme:Rmet_5306"/>
<accession>Q1LCG1</accession>
<dbReference type="GO" id="GO:0005886">
    <property type="term" value="C:plasma membrane"/>
    <property type="evidence" value="ECO:0007669"/>
    <property type="project" value="TreeGrafter"/>
</dbReference>